<proteinExistence type="predicted"/>
<gene>
    <name evidence="1" type="ORF">LK12_10255</name>
</gene>
<comment type="caution">
    <text evidence="1">The sequence shown here is derived from an EMBL/GenBank/DDBJ whole genome shotgun (WGS) entry which is preliminary data.</text>
</comment>
<name>A0A0B1ZPY1_9SPHN</name>
<protein>
    <submittedName>
        <fullName evidence="1">Uncharacterized protein</fullName>
    </submittedName>
</protein>
<evidence type="ECO:0000313" key="1">
    <source>
        <dbReference type="EMBL" id="KHK91262.1"/>
    </source>
</evidence>
<dbReference type="STRING" id="1348853.LK12_10255"/>
<dbReference type="EMBL" id="JTDI01000003">
    <property type="protein sequence ID" value="KHK91262.1"/>
    <property type="molecule type" value="Genomic_DNA"/>
</dbReference>
<keyword evidence="2" id="KW-1185">Reference proteome</keyword>
<dbReference type="Proteomes" id="UP000031057">
    <property type="component" value="Unassembled WGS sequence"/>
</dbReference>
<dbReference type="OrthoDB" id="7503746at2"/>
<accession>A0A0B1ZPY1</accession>
<dbReference type="RefSeq" id="WP_039283102.1">
    <property type="nucleotide sequence ID" value="NZ_JTDI01000003.1"/>
</dbReference>
<organism evidence="1 2">
    <name type="scientific">Novosphingobium malaysiense</name>
    <dbReference type="NCBI Taxonomy" id="1348853"/>
    <lineage>
        <taxon>Bacteria</taxon>
        <taxon>Pseudomonadati</taxon>
        <taxon>Pseudomonadota</taxon>
        <taxon>Alphaproteobacteria</taxon>
        <taxon>Sphingomonadales</taxon>
        <taxon>Sphingomonadaceae</taxon>
        <taxon>Novosphingobium</taxon>
    </lineage>
</organism>
<reference evidence="1 2" key="1">
    <citation type="submission" date="2014-10" db="EMBL/GenBank/DDBJ databases">
        <title>Genome sequence of Novosphingobium malaysiense MUSC 273(T).</title>
        <authorList>
            <person name="Lee L.-H."/>
        </authorList>
    </citation>
    <scope>NUCLEOTIDE SEQUENCE [LARGE SCALE GENOMIC DNA]</scope>
    <source>
        <strain evidence="1 2">MUSC 273</strain>
    </source>
</reference>
<dbReference type="AlphaFoldDB" id="A0A0B1ZPY1"/>
<evidence type="ECO:0000313" key="2">
    <source>
        <dbReference type="Proteomes" id="UP000031057"/>
    </source>
</evidence>
<sequence>MSDLIDHMIAYYVAGPANDLNIAARWYPYGELTLIIEDKFQIAHRKFGMKVRSQSKAAAKQFLDSMIAKGAWSTTENEFGGKMHQFQADVFRAEIKERQATNPIIAKAEAEGPEYWEKAFGELVA</sequence>